<organism evidence="2">
    <name type="scientific">Dictyoglomus turgidum</name>
    <dbReference type="NCBI Taxonomy" id="513050"/>
    <lineage>
        <taxon>Bacteria</taxon>
        <taxon>Pseudomonadati</taxon>
        <taxon>Dictyoglomota</taxon>
        <taxon>Dictyoglomia</taxon>
        <taxon>Dictyoglomales</taxon>
        <taxon>Dictyoglomaceae</taxon>
        <taxon>Dictyoglomus</taxon>
    </lineage>
</organism>
<accession>A0A7C3SN61</accession>
<evidence type="ECO:0000313" key="2">
    <source>
        <dbReference type="EMBL" id="HGB30959.1"/>
    </source>
</evidence>
<dbReference type="EMBL" id="DTGA01000091">
    <property type="protein sequence ID" value="HGB30959.1"/>
    <property type="molecule type" value="Genomic_DNA"/>
</dbReference>
<feature type="signal peptide" evidence="1">
    <location>
        <begin position="1"/>
        <end position="23"/>
    </location>
</feature>
<sequence>MFSLHKKASLADALLGAPLGWLAAYLAAGKEDRTEAARKGLILGALLGAYQGHKITRERIEEASQGIIPGKERVHMSPALVSLLAGLGAGGYYRLK</sequence>
<comment type="caution">
    <text evidence="2">The sequence shown here is derived from an EMBL/GenBank/DDBJ whole genome shotgun (WGS) entry which is preliminary data.</text>
</comment>
<protein>
    <submittedName>
        <fullName evidence="2">Uncharacterized protein</fullName>
    </submittedName>
</protein>
<gene>
    <name evidence="2" type="ORF">ENV35_03680</name>
</gene>
<evidence type="ECO:0000256" key="1">
    <source>
        <dbReference type="SAM" id="SignalP"/>
    </source>
</evidence>
<reference evidence="2" key="1">
    <citation type="journal article" date="2020" name="mSystems">
        <title>Genome- and Community-Level Interaction Insights into Carbon Utilization and Element Cycling Functions of Hydrothermarchaeota in Hydrothermal Sediment.</title>
        <authorList>
            <person name="Zhou Z."/>
            <person name="Liu Y."/>
            <person name="Xu W."/>
            <person name="Pan J."/>
            <person name="Luo Z.H."/>
            <person name="Li M."/>
        </authorList>
    </citation>
    <scope>NUCLEOTIDE SEQUENCE [LARGE SCALE GENOMIC DNA]</scope>
    <source>
        <strain evidence="2">SpSt-751</strain>
    </source>
</reference>
<dbReference type="AlphaFoldDB" id="A0A7C3SN61"/>
<keyword evidence="1" id="KW-0732">Signal</keyword>
<name>A0A7C3SN61_9BACT</name>
<feature type="chain" id="PRO_5028098866" evidence="1">
    <location>
        <begin position="24"/>
        <end position="96"/>
    </location>
</feature>
<proteinExistence type="predicted"/>